<dbReference type="Proteomes" id="UP000029558">
    <property type="component" value="Chromosome"/>
</dbReference>
<organism evidence="1 2">
    <name type="scientific">Piscirickettsia salmonis</name>
    <dbReference type="NCBI Taxonomy" id="1238"/>
    <lineage>
        <taxon>Bacteria</taxon>
        <taxon>Pseudomonadati</taxon>
        <taxon>Pseudomonadota</taxon>
        <taxon>Gammaproteobacteria</taxon>
        <taxon>Thiotrichales</taxon>
        <taxon>Piscirickettsiaceae</taxon>
        <taxon>Piscirickettsia</taxon>
    </lineage>
</organism>
<name>A0A1L6TE69_PISSA</name>
<dbReference type="SUPFAM" id="SSF52540">
    <property type="entry name" value="P-loop containing nucleoside triphosphate hydrolases"/>
    <property type="match status" value="1"/>
</dbReference>
<evidence type="ECO:0000313" key="1">
    <source>
        <dbReference type="EMBL" id="ALB23753.1"/>
    </source>
</evidence>
<accession>A0A1L6TE69</accession>
<evidence type="ECO:0000313" key="2">
    <source>
        <dbReference type="Proteomes" id="UP000029558"/>
    </source>
</evidence>
<proteinExistence type="predicted"/>
<dbReference type="RefSeq" id="WP_027242621.1">
    <property type="nucleotide sequence ID" value="NZ_CP012508.1"/>
</dbReference>
<dbReference type="EMBL" id="CP012508">
    <property type="protein sequence ID" value="ALB23753.1"/>
    <property type="molecule type" value="Genomic_DNA"/>
</dbReference>
<dbReference type="OrthoDB" id="7229084at2"/>
<reference evidence="1 2" key="1">
    <citation type="journal article" date="2014" name="Genome Announc.">
        <title>Comparative Genome Analysis of Two Isolates of the Fish Pathogen Piscirickettsia salmonis from Different Hosts Reveals Major Differences in Virulence-Associated Secretion Systems.</title>
        <authorList>
            <person name="Bohle H."/>
            <person name="Henriquez P."/>
            <person name="Grothusen H."/>
            <person name="Navas E."/>
            <person name="Sandoval A."/>
            <person name="Bustamante F."/>
            <person name="Bustos P."/>
            <person name="Mancilla M."/>
        </authorList>
    </citation>
    <scope>NUCLEOTIDE SEQUENCE [LARGE SCALE GENOMIC DNA]</scope>
    <source>
        <strain evidence="2">B1-32597</strain>
    </source>
</reference>
<dbReference type="InterPro" id="IPR027417">
    <property type="entry name" value="P-loop_NTPase"/>
</dbReference>
<gene>
    <name evidence="1" type="primary">icmB</name>
    <name evidence="1" type="ORF">KU39_2577</name>
</gene>
<sequence length="1002" mass="113835">MALVDFLFDNVESFFAWSSLLLKQSHASYCDLETADSQHVLVTKNGSLISVIKIDGFRRFVGKSEFDQLCQRFVESIQTAFSSEGHFIQIYFNYSPENISYYIDEALHSAKETAERVCLSIDDIFESRKKVLEDVCSHEDCFFIVWTEPSALSTKHIKNASKDKLDKIKSYNLPNARRAANLFLGLPELRNLHDSLISTMVDDLQQIGFYIKLLDVHSAVYEARNSIDPNFTAPTWKPFLPGDTIPVRLQQECNDDKSRDISDILWPPLSSQVIPREGENIDLKMARVGDTIYSPLYIELFPKSTRPFYDLFRRAALADLPWRASFYIAGNGIKVTQSKKWLAQFLTFSSYHNKLIVESHKLLKYLDERGDDPIIKLKMVVLTWAPSGKMHLLKQRAAKLAQLVQAWGGCEVKEFYGDPYGEVLSTTVAVRNKSTATTTGAPLSEVVKMLPITRPASPWKRGALLFRTPDGKLWPYQPGSNHQVSWIDIIYARSGSGKSVLLNSLNLGLCLSPGLSQLPRIAIIDIGPSSKGFISLLKEGLTSEDKNIVVYHRLKLEDGHAINPFDTQLGARFPTKLHRSFLINLLSLLYVERVKDDIPNGMSGMLSLLVDELYRQFSDSEQPKPYIPHMDGYLEERISQINIEINPEMTWWQLTDSLFEKGYFNLAIRAQKYAMPILADTISTAHFHGIKDIYSKVSLPGTQEDFISAFCRTMSAVIRNFPTLTSPTQLSLEKARIIAFDLEDVARSGSAAAEKQTAVMYMLARHAMAQHYFLRHDDIRSFPRNYHPYHEERVREILEEPKRIVYDEFHRTANSPSVREQVIQDMREGRKWKIQISLASQALQDFDKLMVDFATGVFILDSGSTQSIEETCKTFGLNETEKYALATRVHGPKSSGATFIAQFVTKQGVNTQLLTSTISAVELWAFNTTTEDVYIRESLYKILGPEEARRRLAIKYPRGSATKEIEALIDENHELTLDSACKLVLKQLLNGFYEDDENNNEV</sequence>
<dbReference type="AlphaFoldDB" id="A0A1L6TE69"/>
<dbReference type="Gene3D" id="3.40.50.300">
    <property type="entry name" value="P-loop containing nucleotide triphosphate hydrolases"/>
    <property type="match status" value="1"/>
</dbReference>
<protein>
    <submittedName>
        <fullName evidence="1">Type IV secretion system protein IcmB</fullName>
    </submittedName>
</protein>